<reference evidence="5 6" key="1">
    <citation type="submission" date="2018-06" db="EMBL/GenBank/DDBJ databases">
        <authorList>
            <person name="Teymurazov M."/>
            <person name="Kislichkina A."/>
            <person name="Abaymova A."/>
            <person name="Mukhina T."/>
            <person name="Mayskaya N."/>
            <person name="Svetoch E."/>
            <person name="Bogun A."/>
        </authorList>
    </citation>
    <scope>NUCLEOTIDE SEQUENCE [LARGE SCALE GENOMIC DNA]</scope>
    <source>
        <strain evidence="5 6">SCPM-O-B-8406</strain>
    </source>
</reference>
<gene>
    <name evidence="5" type="ORF">DM482_07880</name>
    <name evidence="4" type="ORF">M5S13_05145</name>
</gene>
<dbReference type="Proteomes" id="UP001347884">
    <property type="component" value="Unassembled WGS sequence"/>
</dbReference>
<dbReference type="AlphaFoldDB" id="A0AAE5WGR1"/>
<dbReference type="EMBL" id="QJPJ01000011">
    <property type="protein sequence ID" value="PXZ38736.1"/>
    <property type="molecule type" value="Genomic_DNA"/>
</dbReference>
<evidence type="ECO:0000313" key="7">
    <source>
        <dbReference type="Proteomes" id="UP001347884"/>
    </source>
</evidence>
<comment type="caution">
    <text evidence="5">The sequence shown here is derived from an EMBL/GenBank/DDBJ whole genome shotgun (WGS) entry which is preliminary data.</text>
</comment>
<name>A0AAE5WGR1_AVIPA</name>
<feature type="domain" description="DUF3944" evidence="3">
    <location>
        <begin position="3"/>
        <end position="36"/>
    </location>
</feature>
<evidence type="ECO:0000259" key="3">
    <source>
        <dbReference type="Pfam" id="PF13099"/>
    </source>
</evidence>
<reference evidence="4 7" key="2">
    <citation type="journal article" date="2022" name="Front. Microbiol.">
        <title>Commensal bacteria contribute to the growth of multidrug-resistant Avibacterium paragallinarum in chickens.</title>
        <authorList>
            <person name="Zhu J."/>
            <person name="Chen Y."/>
            <person name="Wu Y."/>
            <person name="Wang Y."/>
            <person name="Zhu K."/>
        </authorList>
    </citation>
    <scope>NUCLEOTIDE SEQUENCE [LARGE SCALE GENOMIC DNA]</scope>
    <source>
        <strain evidence="4 7">AV25</strain>
    </source>
</reference>
<feature type="domain" description="Ubiquinol-cytochrome c chaperone" evidence="2">
    <location>
        <begin position="53"/>
        <end position="226"/>
    </location>
</feature>
<accession>A0AAE5WGR1</accession>
<dbReference type="InterPro" id="IPR025217">
    <property type="entry name" value="DUF3944"/>
</dbReference>
<reference evidence="4" key="3">
    <citation type="submission" date="2022-05" db="EMBL/GenBank/DDBJ databases">
        <authorList>
            <person name="Chen Y."/>
            <person name="Zhu J."/>
            <person name="Zhu K."/>
        </authorList>
    </citation>
    <scope>NUCLEOTIDE SEQUENCE</scope>
    <source>
        <strain evidence="4">AV25</strain>
    </source>
</reference>
<proteinExistence type="inferred from homology"/>
<evidence type="ECO:0000259" key="2">
    <source>
        <dbReference type="Pfam" id="PF03981"/>
    </source>
</evidence>
<protein>
    <submittedName>
        <fullName evidence="4">DUF3944 domain-containing protein</fullName>
    </submittedName>
</protein>
<keyword evidence="7" id="KW-1185">Reference proteome</keyword>
<dbReference type="Pfam" id="PF13099">
    <property type="entry name" value="DUF3944"/>
    <property type="match status" value="1"/>
</dbReference>
<dbReference type="InterPro" id="IPR021150">
    <property type="entry name" value="Ubiq_cyt_c_chap"/>
</dbReference>
<sequence>MAYREDKDLEFLGQLSDEELSPLVDILIKDEKGAYRTTEELTNSSSYKKYAPQHHKYWKEIAAEIQLFGGNTIASLFRGGKGVLYREVLIDVANKLDVNFSKNASTERIEQNLLLKLFEDLTEKISQEQLKELSKEFDLNLTTVTPAIFSSSLMGVFAQTGMRTYQLSTYMSDILLKFMFGRAMMVSAGSATARILSIFTGPIGWSIMGGGTLLDIASPAFRVTVPAVVCVASLRIQLRLKKTREVLI</sequence>
<evidence type="ECO:0000256" key="1">
    <source>
        <dbReference type="ARBA" id="ARBA00006436"/>
    </source>
</evidence>
<dbReference type="EMBL" id="JAMDKF010000008">
    <property type="protein sequence ID" value="MEE6041271.1"/>
    <property type="molecule type" value="Genomic_DNA"/>
</dbReference>
<dbReference type="Proteomes" id="UP000247594">
    <property type="component" value="Unassembled WGS sequence"/>
</dbReference>
<evidence type="ECO:0000313" key="5">
    <source>
        <dbReference type="EMBL" id="PXZ38736.1"/>
    </source>
</evidence>
<dbReference type="RefSeq" id="WP_110478487.1">
    <property type="nucleotide sequence ID" value="NZ_CP087589.1"/>
</dbReference>
<evidence type="ECO:0000313" key="4">
    <source>
        <dbReference type="EMBL" id="MEE6041271.1"/>
    </source>
</evidence>
<organism evidence="5 6">
    <name type="scientific">Avibacterium paragallinarum</name>
    <name type="common">Haemophilus gallinarum</name>
    <dbReference type="NCBI Taxonomy" id="728"/>
    <lineage>
        <taxon>Bacteria</taxon>
        <taxon>Pseudomonadati</taxon>
        <taxon>Pseudomonadota</taxon>
        <taxon>Gammaproteobacteria</taxon>
        <taxon>Pasteurellales</taxon>
        <taxon>Pasteurellaceae</taxon>
        <taxon>Avibacterium</taxon>
    </lineage>
</organism>
<comment type="similarity">
    <text evidence="1">Belongs to the UPF0174 family.</text>
</comment>
<evidence type="ECO:0000313" key="6">
    <source>
        <dbReference type="Proteomes" id="UP000247594"/>
    </source>
</evidence>
<dbReference type="Pfam" id="PF03981">
    <property type="entry name" value="Ubiq_cyt_C_chap"/>
    <property type="match status" value="1"/>
</dbReference>